<dbReference type="PANTHER" id="PTHR10760:SF2">
    <property type="entry name" value="LD13476P-RELATED"/>
    <property type="match status" value="1"/>
</dbReference>
<protein>
    <submittedName>
        <fullName evidence="3">Torsin</fullName>
    </submittedName>
</protein>
<dbReference type="GO" id="GO:0012505">
    <property type="term" value="C:endomembrane system"/>
    <property type="evidence" value="ECO:0007669"/>
    <property type="project" value="UniProtKB-ARBA"/>
</dbReference>
<evidence type="ECO:0000256" key="2">
    <source>
        <dbReference type="SAM" id="Phobius"/>
    </source>
</evidence>
<keyword evidence="2" id="KW-0472">Membrane</keyword>
<dbReference type="GO" id="GO:0016887">
    <property type="term" value="F:ATP hydrolysis activity"/>
    <property type="evidence" value="ECO:0007669"/>
    <property type="project" value="InterPro"/>
</dbReference>
<evidence type="ECO:0000313" key="3">
    <source>
        <dbReference type="EMBL" id="JAP78835.1"/>
    </source>
</evidence>
<dbReference type="SUPFAM" id="SSF52540">
    <property type="entry name" value="P-loop containing nucleoside triphosphate hydrolases"/>
    <property type="match status" value="1"/>
</dbReference>
<dbReference type="GO" id="GO:0071218">
    <property type="term" value="P:cellular response to misfolded protein"/>
    <property type="evidence" value="ECO:0007669"/>
    <property type="project" value="TreeGrafter"/>
</dbReference>
<dbReference type="Gene3D" id="3.40.50.300">
    <property type="entry name" value="P-loop containing nucleotide triphosphate hydrolases"/>
    <property type="match status" value="1"/>
</dbReference>
<comment type="similarity">
    <text evidence="1">Belongs to the ClpA/ClpB family. Torsin subfamily.</text>
</comment>
<accession>A0A131YJV5</accession>
<evidence type="ECO:0000256" key="1">
    <source>
        <dbReference type="ARBA" id="ARBA00006235"/>
    </source>
</evidence>
<dbReference type="InterPro" id="IPR027417">
    <property type="entry name" value="P-loop_NTPase"/>
</dbReference>
<dbReference type="Pfam" id="PF06309">
    <property type="entry name" value="Torsin"/>
    <property type="match status" value="1"/>
</dbReference>
<dbReference type="GO" id="GO:0005524">
    <property type="term" value="F:ATP binding"/>
    <property type="evidence" value="ECO:0007669"/>
    <property type="project" value="InterPro"/>
</dbReference>
<dbReference type="EMBL" id="GEDV01009722">
    <property type="protein sequence ID" value="JAP78835.1"/>
    <property type="molecule type" value="Transcribed_RNA"/>
</dbReference>
<reference evidence="3" key="1">
    <citation type="journal article" date="2016" name="Ticks Tick Borne Dis.">
        <title>De novo assembly and annotation of the salivary gland transcriptome of Rhipicephalus appendiculatus male and female ticks during blood feeding.</title>
        <authorList>
            <person name="de Castro M.H."/>
            <person name="de Klerk D."/>
            <person name="Pienaar R."/>
            <person name="Latif A.A."/>
            <person name="Rees D.J."/>
            <person name="Mans B.J."/>
        </authorList>
    </citation>
    <scope>NUCLEOTIDE SEQUENCE</scope>
    <source>
        <tissue evidence="3">Salivary glands</tissue>
    </source>
</reference>
<keyword evidence="2" id="KW-0812">Transmembrane</keyword>
<feature type="transmembrane region" description="Helical" evidence="2">
    <location>
        <begin position="89"/>
        <end position="113"/>
    </location>
</feature>
<name>A0A131YJV5_RHIAP</name>
<dbReference type="PANTHER" id="PTHR10760">
    <property type="entry name" value="TORSIN"/>
    <property type="match status" value="1"/>
</dbReference>
<proteinExistence type="inferred from homology"/>
<keyword evidence="2" id="KW-1133">Transmembrane helix</keyword>
<dbReference type="InterPro" id="IPR010448">
    <property type="entry name" value="Torsin"/>
</dbReference>
<organism evidence="3">
    <name type="scientific">Rhipicephalus appendiculatus</name>
    <name type="common">Brown ear tick</name>
    <dbReference type="NCBI Taxonomy" id="34631"/>
    <lineage>
        <taxon>Eukaryota</taxon>
        <taxon>Metazoa</taxon>
        <taxon>Ecdysozoa</taxon>
        <taxon>Arthropoda</taxon>
        <taxon>Chelicerata</taxon>
        <taxon>Arachnida</taxon>
        <taxon>Acari</taxon>
        <taxon>Parasitiformes</taxon>
        <taxon>Ixodida</taxon>
        <taxon>Ixodoidea</taxon>
        <taxon>Ixodidae</taxon>
        <taxon>Rhipicephalinae</taxon>
        <taxon>Rhipicephalus</taxon>
        <taxon>Rhipicephalus</taxon>
    </lineage>
</organism>
<dbReference type="AlphaFoldDB" id="A0A131YJV5"/>
<sequence>MGKKRLAITYPGYEPDYAATNSVSKKRLQTSYREHGLKGKLAAKKCSRDVYRHRETASSSQGEDRQWLCMNGFWQTKWSKIPKKFVTRCIPVVWSSLQACVSLGCLFLVFLFFNPTCLDTKELQVEALALTLRQHLVGQDIAVNRTVTAIARYLNSSESAASVPLVLVYVGCSGCGKTYASSLIAKHYPYTEALVASHKIALTRKTGNDLLHWLRYSLSSWRPNVIVIDDIDLGLNTVRPIPLDDPFSTQLEAVLSSWEKVKVQRGQAVIFVLSLSGGGSVAEGFALKQIEDVRNWETTEDVEKLIEAYRTMFPPWLRNAEIVPFLPLTKDHVKECLLRQLSEQTPKSQAKILALSGGIDSLLRGFTFYPVDNPVFSKSGCKEVPIKLALGDL</sequence>
<dbReference type="GO" id="GO:0005737">
    <property type="term" value="C:cytoplasm"/>
    <property type="evidence" value="ECO:0007669"/>
    <property type="project" value="UniProtKB-ARBA"/>
</dbReference>